<sequence>MKKALSALTAALLFAAINPLEASRDSVSSAEVNGTFLMHFSGKFKDFSNKLTVKAKGGGKLDIDFELAYPYEVNNEPMANTGELSGEASISGDTAIYQSDEYGHCKITLVFTKPGEVNVTQEGTDADCGFGHNVYANGTYHKS</sequence>
<reference evidence="2 3" key="1">
    <citation type="submission" date="2015-11" db="EMBL/GenBank/DDBJ databases">
        <title>Genomic analysis of 38 Legionella species identifies large and diverse effector repertoires.</title>
        <authorList>
            <person name="Burstein D."/>
            <person name="Amaro F."/>
            <person name="Zusman T."/>
            <person name="Lifshitz Z."/>
            <person name="Cohen O."/>
            <person name="Gilbert J.A."/>
            <person name="Pupko T."/>
            <person name="Shuman H.A."/>
            <person name="Segal G."/>
        </authorList>
    </citation>
    <scope>NUCLEOTIDE SEQUENCE [LARGE SCALE GENOMIC DNA]</scope>
    <source>
        <strain evidence="2 3">ATCC 49655</strain>
    </source>
</reference>
<keyword evidence="3" id="KW-1185">Reference proteome</keyword>
<dbReference type="RefSeq" id="WP_018576732.1">
    <property type="nucleotide sequence ID" value="NZ_KB892391.1"/>
</dbReference>
<feature type="signal peptide" evidence="1">
    <location>
        <begin position="1"/>
        <end position="22"/>
    </location>
</feature>
<evidence type="ECO:0000313" key="2">
    <source>
        <dbReference type="EMBL" id="KTD57701.1"/>
    </source>
</evidence>
<dbReference type="AlphaFoldDB" id="A0A0W0YLE7"/>
<accession>A0A0W0YLE7</accession>
<dbReference type="eggNOG" id="ENOG502ZJ2B">
    <property type="taxonomic scope" value="Bacteria"/>
</dbReference>
<protein>
    <recommendedName>
        <fullName evidence="4">Lipocalin-like domain-containing protein</fullName>
    </recommendedName>
</protein>
<organism evidence="2 3">
    <name type="scientific">Legionella shakespearei DSM 23087</name>
    <dbReference type="NCBI Taxonomy" id="1122169"/>
    <lineage>
        <taxon>Bacteria</taxon>
        <taxon>Pseudomonadati</taxon>
        <taxon>Pseudomonadota</taxon>
        <taxon>Gammaproteobacteria</taxon>
        <taxon>Legionellales</taxon>
        <taxon>Legionellaceae</taxon>
        <taxon>Legionella</taxon>
    </lineage>
</organism>
<proteinExistence type="predicted"/>
<keyword evidence="1" id="KW-0732">Signal</keyword>
<dbReference type="Proteomes" id="UP000054600">
    <property type="component" value="Unassembled WGS sequence"/>
</dbReference>
<comment type="caution">
    <text evidence="2">The sequence shown here is derived from an EMBL/GenBank/DDBJ whole genome shotgun (WGS) entry which is preliminary data.</text>
</comment>
<gene>
    <name evidence="2" type="ORF">Lsha_2542</name>
</gene>
<dbReference type="STRING" id="1122169.Lsha_2542"/>
<feature type="chain" id="PRO_5006917752" description="Lipocalin-like domain-containing protein" evidence="1">
    <location>
        <begin position="23"/>
        <end position="143"/>
    </location>
</feature>
<dbReference type="PATRIC" id="fig|1122169.6.peg.2935"/>
<name>A0A0W0YLE7_9GAMM</name>
<evidence type="ECO:0000313" key="3">
    <source>
        <dbReference type="Proteomes" id="UP000054600"/>
    </source>
</evidence>
<evidence type="ECO:0008006" key="4">
    <source>
        <dbReference type="Google" id="ProtNLM"/>
    </source>
</evidence>
<dbReference type="EMBL" id="LNYW01000066">
    <property type="protein sequence ID" value="KTD57701.1"/>
    <property type="molecule type" value="Genomic_DNA"/>
</dbReference>
<evidence type="ECO:0000256" key="1">
    <source>
        <dbReference type="SAM" id="SignalP"/>
    </source>
</evidence>